<dbReference type="AlphaFoldDB" id="A0A8T0BBG8"/>
<dbReference type="PANTHER" id="PTHR10953">
    <property type="entry name" value="UBIQUITIN-ACTIVATING ENZYME E1"/>
    <property type="match status" value="1"/>
</dbReference>
<dbReference type="Gene3D" id="3.40.50.720">
    <property type="entry name" value="NAD(P)-binding Rossmann-like Domain"/>
    <property type="match status" value="1"/>
</dbReference>
<dbReference type="Proteomes" id="UP000606274">
    <property type="component" value="Unassembled WGS sequence"/>
</dbReference>
<feature type="domain" description="THIF-type NAD/FAD binding fold" evidence="2">
    <location>
        <begin position="82"/>
        <end position="193"/>
    </location>
</feature>
<evidence type="ECO:0000313" key="3">
    <source>
        <dbReference type="EMBL" id="KAF7704414.1"/>
    </source>
</evidence>
<dbReference type="PANTHER" id="PTHR10953:SF102">
    <property type="entry name" value="ADENYLYLTRANSFERASE AND SULFURTRANSFERASE MOCS3"/>
    <property type="match status" value="1"/>
</dbReference>
<accession>A0A8T0BBG8</accession>
<gene>
    <name evidence="3" type="ORF">HF521_021486</name>
</gene>
<dbReference type="GO" id="GO:0002143">
    <property type="term" value="P:tRNA wobble position uridine thiolation"/>
    <property type="evidence" value="ECO:0007669"/>
    <property type="project" value="TreeGrafter"/>
</dbReference>
<comment type="caution">
    <text evidence="3">The sequence shown here is derived from an EMBL/GenBank/DDBJ whole genome shotgun (WGS) entry which is preliminary data.</text>
</comment>
<dbReference type="GO" id="GO:0032447">
    <property type="term" value="P:protein urmylation"/>
    <property type="evidence" value="ECO:0007669"/>
    <property type="project" value="TreeGrafter"/>
</dbReference>
<dbReference type="CDD" id="cd00757">
    <property type="entry name" value="ThiF_MoeB_HesA_family"/>
    <property type="match status" value="1"/>
</dbReference>
<dbReference type="GO" id="GO:0042292">
    <property type="term" value="F:URM1 activating enzyme activity"/>
    <property type="evidence" value="ECO:0007669"/>
    <property type="project" value="TreeGrafter"/>
</dbReference>
<dbReference type="GO" id="GO:0005737">
    <property type="term" value="C:cytoplasm"/>
    <property type="evidence" value="ECO:0007669"/>
    <property type="project" value="TreeGrafter"/>
</dbReference>
<dbReference type="InterPro" id="IPR000594">
    <property type="entry name" value="ThiF_NAD_FAD-bd"/>
</dbReference>
<dbReference type="GO" id="GO:0016779">
    <property type="term" value="F:nucleotidyltransferase activity"/>
    <property type="evidence" value="ECO:0007669"/>
    <property type="project" value="TreeGrafter"/>
</dbReference>
<evidence type="ECO:0000259" key="2">
    <source>
        <dbReference type="Pfam" id="PF00899"/>
    </source>
</evidence>
<dbReference type="InterPro" id="IPR045886">
    <property type="entry name" value="ThiF/MoeB/HesA"/>
</dbReference>
<name>A0A8T0BBG8_SILME</name>
<organism evidence="3 4">
    <name type="scientific">Silurus meridionalis</name>
    <name type="common">Southern catfish</name>
    <name type="synonym">Silurus soldatovi meridionalis</name>
    <dbReference type="NCBI Taxonomy" id="175797"/>
    <lineage>
        <taxon>Eukaryota</taxon>
        <taxon>Metazoa</taxon>
        <taxon>Chordata</taxon>
        <taxon>Craniata</taxon>
        <taxon>Vertebrata</taxon>
        <taxon>Euteleostomi</taxon>
        <taxon>Actinopterygii</taxon>
        <taxon>Neopterygii</taxon>
        <taxon>Teleostei</taxon>
        <taxon>Ostariophysi</taxon>
        <taxon>Siluriformes</taxon>
        <taxon>Siluridae</taxon>
        <taxon>Silurus</taxon>
    </lineage>
</organism>
<evidence type="ECO:0000256" key="1">
    <source>
        <dbReference type="SAM" id="Coils"/>
    </source>
</evidence>
<proteinExistence type="predicted"/>
<dbReference type="GO" id="GO:0004792">
    <property type="term" value="F:thiosulfate-cyanide sulfurtransferase activity"/>
    <property type="evidence" value="ECO:0007669"/>
    <property type="project" value="TreeGrafter"/>
</dbReference>
<dbReference type="EMBL" id="JABFDY010000008">
    <property type="protein sequence ID" value="KAF7704414.1"/>
    <property type="molecule type" value="Genomic_DNA"/>
</dbReference>
<sequence length="200" mass="22470">MRISFFVSIFCFNVIFAWMNNMDEILALKKQLLEKDAEIADLKNRLEQSLKDNSVLMDLQDQVSHLDRLQYTSLTNDDIMRYSRQLLLPDLGVKGQMSLLNTSVLVVGCGGLGCPLALYLAAAGVGHLGLLDYDEVELSNLHRQVLHTEQSRGLPKAQSAAQTLSKLNSTIQCVPYHLQLSSENALQLMQQYPYLYCSDT</sequence>
<dbReference type="InterPro" id="IPR035985">
    <property type="entry name" value="Ubiquitin-activating_enz"/>
</dbReference>
<feature type="coiled-coil region" evidence="1">
    <location>
        <begin position="25"/>
        <end position="52"/>
    </location>
</feature>
<protein>
    <recommendedName>
        <fullName evidence="2">THIF-type NAD/FAD binding fold domain-containing protein</fullName>
    </recommendedName>
</protein>
<dbReference type="Pfam" id="PF00899">
    <property type="entry name" value="ThiF"/>
    <property type="match status" value="1"/>
</dbReference>
<dbReference type="SUPFAM" id="SSF69572">
    <property type="entry name" value="Activating enzymes of the ubiquitin-like proteins"/>
    <property type="match status" value="1"/>
</dbReference>
<keyword evidence="1" id="KW-0175">Coiled coil</keyword>
<evidence type="ECO:0000313" key="4">
    <source>
        <dbReference type="Proteomes" id="UP000606274"/>
    </source>
</evidence>
<reference evidence="3" key="1">
    <citation type="submission" date="2020-08" db="EMBL/GenBank/DDBJ databases">
        <title>Chromosome-level assembly of Southern catfish (Silurus meridionalis) provides insights into visual adaptation to the nocturnal and benthic lifestyles.</title>
        <authorList>
            <person name="Zhang Y."/>
            <person name="Wang D."/>
            <person name="Peng Z."/>
        </authorList>
    </citation>
    <scope>NUCLEOTIDE SEQUENCE</scope>
    <source>
        <strain evidence="3">SWU-2019-XX</strain>
        <tissue evidence="3">Muscle</tissue>
    </source>
</reference>
<keyword evidence="4" id="KW-1185">Reference proteome</keyword>